<keyword evidence="7" id="KW-1185">Reference proteome</keyword>
<sequence length="272" mass="30160">MQPVFHATLAQQRIDSMIETTPFSKVNSVNSVTGTATPQLAKIASRILAGSFLFEDLDPELLAQLSNQASVRRMDDGELLFEKGSPADGLYAVEAGKIRISTVSDTGKEIVLNVLAPGAVFGEIALLDGEPRTATARAVGPTRLLFISRDDFFEIFDREAPLRRHITALLCRRLRWVSDLLEDANFLDLTGRLVKRLLWLAERHGGPDPEGIRIALPLSQQELGLMLGVTREAVNKKLRDLEKRDLITRRDGRLVIRDRDGLKNLLADAIKS</sequence>
<dbReference type="SUPFAM" id="SSF46785">
    <property type="entry name" value="Winged helix' DNA-binding domain"/>
    <property type="match status" value="1"/>
</dbReference>
<dbReference type="AlphaFoldDB" id="A0A367UCW3"/>
<dbReference type="EMBL" id="JPWA01000009">
    <property type="protein sequence ID" value="RCK06145.1"/>
    <property type="molecule type" value="Genomic_DNA"/>
</dbReference>
<dbReference type="InterPro" id="IPR012318">
    <property type="entry name" value="HTH_CRP"/>
</dbReference>
<dbReference type="InterPro" id="IPR036390">
    <property type="entry name" value="WH_DNA-bd_sf"/>
</dbReference>
<evidence type="ECO:0000313" key="7">
    <source>
        <dbReference type="Proteomes" id="UP000252419"/>
    </source>
</evidence>
<keyword evidence="1" id="KW-0805">Transcription regulation</keyword>
<protein>
    <submittedName>
        <fullName evidence="6">Crp/Fnr family transcriptional regulator</fullName>
    </submittedName>
</protein>
<dbReference type="PROSITE" id="PS51063">
    <property type="entry name" value="HTH_CRP_2"/>
    <property type="match status" value="1"/>
</dbReference>
<evidence type="ECO:0000256" key="1">
    <source>
        <dbReference type="ARBA" id="ARBA00023015"/>
    </source>
</evidence>
<dbReference type="InterPro" id="IPR036388">
    <property type="entry name" value="WH-like_DNA-bd_sf"/>
</dbReference>
<accession>A0A367UCW3</accession>
<dbReference type="PROSITE" id="PS50042">
    <property type="entry name" value="CNMP_BINDING_3"/>
    <property type="match status" value="1"/>
</dbReference>
<dbReference type="CDD" id="cd00038">
    <property type="entry name" value="CAP_ED"/>
    <property type="match status" value="1"/>
</dbReference>
<feature type="domain" description="HTH crp-type" evidence="5">
    <location>
        <begin position="187"/>
        <end position="260"/>
    </location>
</feature>
<dbReference type="PROSITE" id="PS00889">
    <property type="entry name" value="CNMP_BINDING_2"/>
    <property type="match status" value="1"/>
</dbReference>
<gene>
    <name evidence="6" type="ORF">TH5_09440</name>
</gene>
<organism evidence="6 7">
    <name type="scientific">Thalassospira xianhensis MCCC 1A02616</name>
    <dbReference type="NCBI Taxonomy" id="1177929"/>
    <lineage>
        <taxon>Bacteria</taxon>
        <taxon>Pseudomonadati</taxon>
        <taxon>Pseudomonadota</taxon>
        <taxon>Alphaproteobacteria</taxon>
        <taxon>Rhodospirillales</taxon>
        <taxon>Thalassospiraceae</taxon>
        <taxon>Thalassospira</taxon>
    </lineage>
</organism>
<dbReference type="InterPro" id="IPR018488">
    <property type="entry name" value="cNMP-bd_CS"/>
</dbReference>
<dbReference type="PRINTS" id="PR00034">
    <property type="entry name" value="HTHCRP"/>
</dbReference>
<evidence type="ECO:0000256" key="3">
    <source>
        <dbReference type="ARBA" id="ARBA00023163"/>
    </source>
</evidence>
<reference evidence="6 7" key="1">
    <citation type="submission" date="2014-07" db="EMBL/GenBank/DDBJ databases">
        <title>Draft genome sequence of Thalassospira xianhensis P-4 (MCCC 1A02616).</title>
        <authorList>
            <person name="Lai Q."/>
            <person name="Shao Z."/>
        </authorList>
    </citation>
    <scope>NUCLEOTIDE SEQUENCE [LARGE SCALE GENOMIC DNA]</scope>
    <source>
        <strain evidence="6 7">MCCC 1A02616</strain>
    </source>
</reference>
<dbReference type="GO" id="GO:0003677">
    <property type="term" value="F:DNA binding"/>
    <property type="evidence" value="ECO:0007669"/>
    <property type="project" value="UniProtKB-KW"/>
</dbReference>
<dbReference type="InterPro" id="IPR050397">
    <property type="entry name" value="Env_Response_Regulators"/>
</dbReference>
<dbReference type="Proteomes" id="UP000252419">
    <property type="component" value="Unassembled WGS sequence"/>
</dbReference>
<dbReference type="SMART" id="SM00100">
    <property type="entry name" value="cNMP"/>
    <property type="match status" value="1"/>
</dbReference>
<keyword evidence="2" id="KW-0238">DNA-binding</keyword>
<dbReference type="GO" id="GO:0003700">
    <property type="term" value="F:DNA-binding transcription factor activity"/>
    <property type="evidence" value="ECO:0007669"/>
    <property type="project" value="TreeGrafter"/>
</dbReference>
<dbReference type="InterPro" id="IPR018490">
    <property type="entry name" value="cNMP-bd_dom_sf"/>
</dbReference>
<dbReference type="Gene3D" id="2.60.120.10">
    <property type="entry name" value="Jelly Rolls"/>
    <property type="match status" value="1"/>
</dbReference>
<evidence type="ECO:0000256" key="2">
    <source>
        <dbReference type="ARBA" id="ARBA00023125"/>
    </source>
</evidence>
<dbReference type="InterPro" id="IPR014710">
    <property type="entry name" value="RmlC-like_jellyroll"/>
</dbReference>
<evidence type="ECO:0000259" key="4">
    <source>
        <dbReference type="PROSITE" id="PS50042"/>
    </source>
</evidence>
<feature type="domain" description="Cyclic nucleotide-binding" evidence="4">
    <location>
        <begin position="53"/>
        <end position="173"/>
    </location>
</feature>
<evidence type="ECO:0000259" key="5">
    <source>
        <dbReference type="PROSITE" id="PS51063"/>
    </source>
</evidence>
<dbReference type="PANTHER" id="PTHR24567">
    <property type="entry name" value="CRP FAMILY TRANSCRIPTIONAL REGULATORY PROTEIN"/>
    <property type="match status" value="1"/>
</dbReference>
<dbReference type="SMART" id="SM00419">
    <property type="entry name" value="HTH_CRP"/>
    <property type="match status" value="1"/>
</dbReference>
<keyword evidence="3" id="KW-0804">Transcription</keyword>
<comment type="caution">
    <text evidence="6">The sequence shown here is derived from an EMBL/GenBank/DDBJ whole genome shotgun (WGS) entry which is preliminary data.</text>
</comment>
<proteinExistence type="predicted"/>
<dbReference type="PANTHER" id="PTHR24567:SF74">
    <property type="entry name" value="HTH-TYPE TRANSCRIPTIONAL REGULATOR ARCR"/>
    <property type="match status" value="1"/>
</dbReference>
<dbReference type="Gene3D" id="1.10.10.10">
    <property type="entry name" value="Winged helix-like DNA-binding domain superfamily/Winged helix DNA-binding domain"/>
    <property type="match status" value="1"/>
</dbReference>
<dbReference type="SUPFAM" id="SSF51206">
    <property type="entry name" value="cAMP-binding domain-like"/>
    <property type="match status" value="1"/>
</dbReference>
<dbReference type="Pfam" id="PF00027">
    <property type="entry name" value="cNMP_binding"/>
    <property type="match status" value="1"/>
</dbReference>
<dbReference type="Pfam" id="PF13545">
    <property type="entry name" value="HTH_Crp_2"/>
    <property type="match status" value="1"/>
</dbReference>
<dbReference type="GO" id="GO:0005829">
    <property type="term" value="C:cytosol"/>
    <property type="evidence" value="ECO:0007669"/>
    <property type="project" value="TreeGrafter"/>
</dbReference>
<dbReference type="PRINTS" id="PR00103">
    <property type="entry name" value="CAMPKINASE"/>
</dbReference>
<evidence type="ECO:0000313" key="6">
    <source>
        <dbReference type="EMBL" id="RCK06145.1"/>
    </source>
</evidence>
<dbReference type="InterPro" id="IPR000595">
    <property type="entry name" value="cNMP-bd_dom"/>
</dbReference>
<name>A0A367UCW3_9PROT</name>